<dbReference type="InterPro" id="IPR001647">
    <property type="entry name" value="HTH_TetR"/>
</dbReference>
<reference evidence="5 6" key="1">
    <citation type="submission" date="2018-01" db="EMBL/GenBank/DDBJ databases">
        <title>The whole genome sequencing and assembly of Halobacillus litoralis ERB031 strain.</title>
        <authorList>
            <person name="Lee S.-J."/>
            <person name="Park M.-K."/>
            <person name="Kim J.-Y."/>
            <person name="Lee Y.-J."/>
            <person name="Yi H."/>
            <person name="Bahn Y.-S."/>
            <person name="Kim J.F."/>
            <person name="Lee D.-W."/>
        </authorList>
    </citation>
    <scope>NUCLEOTIDE SEQUENCE [LARGE SCALE GENOMIC DNA]</scope>
    <source>
        <strain evidence="5 6">ERB 031</strain>
    </source>
</reference>
<dbReference type="InterPro" id="IPR023772">
    <property type="entry name" value="DNA-bd_HTH_TetR-type_CS"/>
</dbReference>
<dbReference type="Pfam" id="PF00440">
    <property type="entry name" value="TetR_N"/>
    <property type="match status" value="1"/>
</dbReference>
<evidence type="ECO:0000313" key="5">
    <source>
        <dbReference type="EMBL" id="QAS51403.1"/>
    </source>
</evidence>
<dbReference type="PROSITE" id="PS50977">
    <property type="entry name" value="HTH_TETR_2"/>
    <property type="match status" value="1"/>
</dbReference>
<dbReference type="SUPFAM" id="SSF46689">
    <property type="entry name" value="Homeodomain-like"/>
    <property type="match status" value="1"/>
</dbReference>
<dbReference type="RefSeq" id="WP_128523147.1">
    <property type="nucleotide sequence ID" value="NZ_CP026118.1"/>
</dbReference>
<keyword evidence="2 3" id="KW-0238">DNA-binding</keyword>
<gene>
    <name evidence="5" type="ORF">HLI_03805</name>
</gene>
<dbReference type="OrthoDB" id="9780939at2"/>
<keyword evidence="1" id="KW-0678">Repressor</keyword>
<dbReference type="Gene3D" id="1.10.357.10">
    <property type="entry name" value="Tetracycline Repressor, domain 2"/>
    <property type="match status" value="1"/>
</dbReference>
<evidence type="ECO:0000256" key="1">
    <source>
        <dbReference type="ARBA" id="ARBA00022491"/>
    </source>
</evidence>
<feature type="DNA-binding region" description="H-T-H motif" evidence="3">
    <location>
        <begin position="26"/>
        <end position="45"/>
    </location>
</feature>
<dbReference type="PANTHER" id="PTHR43479:SF11">
    <property type="entry name" value="ACREF_ENVCD OPERON REPRESSOR-RELATED"/>
    <property type="match status" value="1"/>
</dbReference>
<dbReference type="Proteomes" id="UP000287756">
    <property type="component" value="Chromosome"/>
</dbReference>
<dbReference type="KEGG" id="hli:HLI_03805"/>
<dbReference type="SUPFAM" id="SSF48498">
    <property type="entry name" value="Tetracyclin repressor-like, C-terminal domain"/>
    <property type="match status" value="1"/>
</dbReference>
<accession>A0A410M9Q2</accession>
<dbReference type="GO" id="GO:0003677">
    <property type="term" value="F:DNA binding"/>
    <property type="evidence" value="ECO:0007669"/>
    <property type="project" value="UniProtKB-UniRule"/>
</dbReference>
<dbReference type="PRINTS" id="PR00455">
    <property type="entry name" value="HTHTETR"/>
</dbReference>
<dbReference type="InterPro" id="IPR009057">
    <property type="entry name" value="Homeodomain-like_sf"/>
</dbReference>
<evidence type="ECO:0000313" key="6">
    <source>
        <dbReference type="Proteomes" id="UP000287756"/>
    </source>
</evidence>
<sequence length="200" mass="23393">MKIDKQERIINAAMKEFVKSGFDKASTNEIVKEAEISKGSLFNYFMNKKDLYLFLIESSVKIVEQIYDDIDFNEQDLFKRIGQIGLIKLKIQKRYPLVFDFLKSLGDETAAEVKSDIDQMKGNILEDGLKRIYQNIDWSKFRDDIDPEKAIHILNWSMVGFAETQLEKLDSFENVGVHILDEWNSYAEILKHSFYKQGEE</sequence>
<evidence type="ECO:0000256" key="2">
    <source>
        <dbReference type="ARBA" id="ARBA00023125"/>
    </source>
</evidence>
<dbReference type="InterPro" id="IPR050624">
    <property type="entry name" value="HTH-type_Tx_Regulator"/>
</dbReference>
<dbReference type="InterPro" id="IPR036271">
    <property type="entry name" value="Tet_transcr_reg_TetR-rel_C_sf"/>
</dbReference>
<dbReference type="PROSITE" id="PS01081">
    <property type="entry name" value="HTH_TETR_1"/>
    <property type="match status" value="1"/>
</dbReference>
<organism evidence="5 6">
    <name type="scientific">Halobacillus litoralis</name>
    <dbReference type="NCBI Taxonomy" id="45668"/>
    <lineage>
        <taxon>Bacteria</taxon>
        <taxon>Bacillati</taxon>
        <taxon>Bacillota</taxon>
        <taxon>Bacilli</taxon>
        <taxon>Bacillales</taxon>
        <taxon>Bacillaceae</taxon>
        <taxon>Halobacillus</taxon>
    </lineage>
</organism>
<name>A0A410M9Q2_9BACI</name>
<feature type="domain" description="HTH tetR-type" evidence="4">
    <location>
        <begin position="3"/>
        <end position="63"/>
    </location>
</feature>
<evidence type="ECO:0000259" key="4">
    <source>
        <dbReference type="PROSITE" id="PS50977"/>
    </source>
</evidence>
<protein>
    <submittedName>
        <fullName evidence="5">TetR/AcrR family transcriptional regulator</fullName>
    </submittedName>
</protein>
<dbReference type="AlphaFoldDB" id="A0A410M9Q2"/>
<proteinExistence type="predicted"/>
<dbReference type="EMBL" id="CP026118">
    <property type="protein sequence ID" value="QAS51403.1"/>
    <property type="molecule type" value="Genomic_DNA"/>
</dbReference>
<evidence type="ECO:0000256" key="3">
    <source>
        <dbReference type="PROSITE-ProRule" id="PRU00335"/>
    </source>
</evidence>
<dbReference type="Gene3D" id="1.10.10.60">
    <property type="entry name" value="Homeodomain-like"/>
    <property type="match status" value="1"/>
</dbReference>
<dbReference type="PANTHER" id="PTHR43479">
    <property type="entry name" value="ACREF/ENVCD OPERON REPRESSOR-RELATED"/>
    <property type="match status" value="1"/>
</dbReference>